<keyword evidence="1" id="KW-0812">Transmembrane</keyword>
<dbReference type="Pfam" id="PF09515">
    <property type="entry name" value="Thia_YuaJ"/>
    <property type="match status" value="1"/>
</dbReference>
<evidence type="ECO:0000313" key="3">
    <source>
        <dbReference type="Proteomes" id="UP000183028"/>
    </source>
</evidence>
<name>A0A1H6XZU4_9FIRM</name>
<feature type="transmembrane region" description="Helical" evidence="1">
    <location>
        <begin position="142"/>
        <end position="159"/>
    </location>
</feature>
<dbReference type="AlphaFoldDB" id="A0A1H6XZU4"/>
<dbReference type="InterPro" id="IPR012651">
    <property type="entry name" value="Thia_Transptr_ThiT"/>
</dbReference>
<dbReference type="EMBL" id="FNYK01000117">
    <property type="protein sequence ID" value="SEJ34573.1"/>
    <property type="molecule type" value="Genomic_DNA"/>
</dbReference>
<gene>
    <name evidence="2" type="ORF">SAMN04487834_11173</name>
</gene>
<dbReference type="RefSeq" id="WP_074732900.1">
    <property type="nucleotide sequence ID" value="NZ_FNYK01000117.1"/>
</dbReference>
<feature type="transmembrane region" description="Helical" evidence="1">
    <location>
        <begin position="12"/>
        <end position="28"/>
    </location>
</feature>
<evidence type="ECO:0000313" key="2">
    <source>
        <dbReference type="EMBL" id="SEJ34573.1"/>
    </source>
</evidence>
<organism evidence="2 3">
    <name type="scientific">Sharpea azabuensis</name>
    <dbReference type="NCBI Taxonomy" id="322505"/>
    <lineage>
        <taxon>Bacteria</taxon>
        <taxon>Bacillati</taxon>
        <taxon>Bacillota</taxon>
        <taxon>Erysipelotrichia</taxon>
        <taxon>Erysipelotrichales</taxon>
        <taxon>Coprobacillaceae</taxon>
        <taxon>Sharpea</taxon>
    </lineage>
</organism>
<keyword evidence="1" id="KW-0472">Membrane</keyword>
<feature type="transmembrane region" description="Helical" evidence="1">
    <location>
        <begin position="107"/>
        <end position="130"/>
    </location>
</feature>
<dbReference type="STRING" id="322505.SAMN04487836_1207"/>
<dbReference type="OrthoDB" id="9795813at2"/>
<proteinExistence type="predicted"/>
<feature type="transmembrane region" description="Helical" evidence="1">
    <location>
        <begin position="40"/>
        <end position="73"/>
    </location>
</feature>
<reference evidence="3" key="1">
    <citation type="submission" date="2016-10" db="EMBL/GenBank/DDBJ databases">
        <authorList>
            <person name="Varghese N."/>
        </authorList>
    </citation>
    <scope>NUCLEOTIDE SEQUENCE [LARGE SCALE GENOMIC DNA]</scope>
    <source>
        <strain evidence="3">DSM 20406</strain>
    </source>
</reference>
<dbReference type="Proteomes" id="UP000183028">
    <property type="component" value="Unassembled WGS sequence"/>
</dbReference>
<dbReference type="GO" id="GO:0015234">
    <property type="term" value="F:thiamine transmembrane transporter activity"/>
    <property type="evidence" value="ECO:0007669"/>
    <property type="project" value="InterPro"/>
</dbReference>
<dbReference type="eggNOG" id="COG3859">
    <property type="taxonomic scope" value="Bacteria"/>
</dbReference>
<accession>A0A1H6XZU4</accession>
<dbReference type="Gene3D" id="1.10.1760.20">
    <property type="match status" value="1"/>
</dbReference>
<dbReference type="GO" id="GO:0005886">
    <property type="term" value="C:plasma membrane"/>
    <property type="evidence" value="ECO:0007669"/>
    <property type="project" value="InterPro"/>
</dbReference>
<keyword evidence="1" id="KW-1133">Transmembrane helix</keyword>
<evidence type="ECO:0000256" key="1">
    <source>
        <dbReference type="SAM" id="Phobius"/>
    </source>
</evidence>
<sequence>MFEFHLNVKTMTYMAMFAALQLVLEFLTQFTPSMPQGGNVAFSLIAIFLCSYLMGPVYGVIVGLVCCGLHFALGFATFYGPLSVIFDYVLPLGVCGLAGMFKDIKKFPIGIVICMVIKTISHLISGWYAFHTPLAGNLAYNLPYNIATCVTCVILYMIIKPSLSKAIHLH</sequence>
<protein>
    <submittedName>
        <fullName evidence="2">Thiamine transporter protein (Thia_YuaJ)</fullName>
    </submittedName>
</protein>
<keyword evidence="3" id="KW-1185">Reference proteome</keyword>
<feature type="transmembrane region" description="Helical" evidence="1">
    <location>
        <begin position="79"/>
        <end position="100"/>
    </location>
</feature>